<dbReference type="Gramene" id="Solyc09g075795.1.1">
    <property type="protein sequence ID" value="Solyc09g075795.1.1"/>
    <property type="gene ID" value="Solyc09g075795.1"/>
</dbReference>
<organism evidence="4">
    <name type="scientific">Solanum lycopersicum</name>
    <name type="common">Tomato</name>
    <name type="synonym">Lycopersicon esculentum</name>
    <dbReference type="NCBI Taxonomy" id="4081"/>
    <lineage>
        <taxon>Eukaryota</taxon>
        <taxon>Viridiplantae</taxon>
        <taxon>Streptophyta</taxon>
        <taxon>Embryophyta</taxon>
        <taxon>Tracheophyta</taxon>
        <taxon>Spermatophyta</taxon>
        <taxon>Magnoliopsida</taxon>
        <taxon>eudicotyledons</taxon>
        <taxon>Gunneridae</taxon>
        <taxon>Pentapetalae</taxon>
        <taxon>asterids</taxon>
        <taxon>lamiids</taxon>
        <taxon>Solanales</taxon>
        <taxon>Solanaceae</taxon>
        <taxon>Solanoideae</taxon>
        <taxon>Solaneae</taxon>
        <taxon>Solanum</taxon>
        <taxon>Solanum subgen. Lycopersicon</taxon>
    </lineage>
</organism>
<dbReference type="GO" id="GO:0016651">
    <property type="term" value="F:oxidoreductase activity, acting on NAD(P)H"/>
    <property type="evidence" value="ECO:0007669"/>
    <property type="project" value="InterPro"/>
</dbReference>
<dbReference type="EnsemblPlants" id="Solyc09g075795.1.1">
    <property type="protein sequence ID" value="Solyc09g075795.1.1"/>
    <property type="gene ID" value="Solyc09g075795.1"/>
</dbReference>
<feature type="domain" description="NADH-quinone oxidoreductase subunit D" evidence="3">
    <location>
        <begin position="10"/>
        <end position="74"/>
    </location>
</feature>
<protein>
    <recommendedName>
        <fullName evidence="3">NADH-quinone oxidoreductase subunit D domain-containing protein</fullName>
    </recommendedName>
</protein>
<feature type="compositionally biased region" description="Polar residues" evidence="2">
    <location>
        <begin position="95"/>
        <end position="107"/>
    </location>
</feature>
<sequence>MSNLLIRYKRQTSYNFHDQLDPAIKVGTKEDHYDSYCSHIEEMRQSNKIITEPVDFPQCSHYPFLMDPPHRLPPPLSPESVTTSASPSPPRSENDLITSSTSLIHYI</sequence>
<dbReference type="GO" id="GO:0048038">
    <property type="term" value="F:quinone binding"/>
    <property type="evidence" value="ECO:0007669"/>
    <property type="project" value="InterPro"/>
</dbReference>
<dbReference type="InterPro" id="IPR001135">
    <property type="entry name" value="NADH_Q_OxRdtase_suD"/>
</dbReference>
<evidence type="ECO:0000313" key="4">
    <source>
        <dbReference type="EnsemblPlants" id="Solyc09g075795.1.1"/>
    </source>
</evidence>
<evidence type="ECO:0000313" key="5">
    <source>
        <dbReference type="Proteomes" id="UP000004994"/>
    </source>
</evidence>
<reference evidence="4" key="1">
    <citation type="journal article" date="2012" name="Nature">
        <title>The tomato genome sequence provides insights into fleshy fruit evolution.</title>
        <authorList>
            <consortium name="Tomato Genome Consortium"/>
        </authorList>
    </citation>
    <scope>NUCLEOTIDE SEQUENCE [LARGE SCALE GENOMIC DNA]</scope>
    <source>
        <strain evidence="4">cv. Heinz 1706</strain>
    </source>
</reference>
<reference evidence="4" key="2">
    <citation type="submission" date="2019-01" db="UniProtKB">
        <authorList>
            <consortium name="EnsemblPlants"/>
        </authorList>
    </citation>
    <scope>IDENTIFICATION</scope>
    <source>
        <strain evidence="4">cv. Heinz 1706</strain>
    </source>
</reference>
<dbReference type="Pfam" id="PF00346">
    <property type="entry name" value="Complex1_49kDa"/>
    <property type="match status" value="1"/>
</dbReference>
<keyword evidence="5" id="KW-1185">Reference proteome</keyword>
<dbReference type="Proteomes" id="UP000004994">
    <property type="component" value="Chromosome 9"/>
</dbReference>
<comment type="similarity">
    <text evidence="1">Belongs to the complex I 49 kDa subunit family.</text>
</comment>
<dbReference type="InterPro" id="IPR029014">
    <property type="entry name" value="NiFe-Hase_large"/>
</dbReference>
<evidence type="ECO:0000259" key="3">
    <source>
        <dbReference type="Pfam" id="PF00346"/>
    </source>
</evidence>
<name>A0A3Q7J1T7_SOLLC</name>
<dbReference type="GO" id="GO:0051287">
    <property type="term" value="F:NAD binding"/>
    <property type="evidence" value="ECO:0007669"/>
    <property type="project" value="InterPro"/>
</dbReference>
<evidence type="ECO:0000256" key="1">
    <source>
        <dbReference type="ARBA" id="ARBA00005769"/>
    </source>
</evidence>
<dbReference type="AlphaFoldDB" id="A0A3Q7J1T7"/>
<proteinExistence type="inferred from homology"/>
<accession>A0A3Q7J1T7</accession>
<evidence type="ECO:0000256" key="2">
    <source>
        <dbReference type="SAM" id="MobiDB-lite"/>
    </source>
</evidence>
<dbReference type="InParanoid" id="A0A3Q7J1T7"/>
<feature type="region of interest" description="Disordered" evidence="2">
    <location>
        <begin position="67"/>
        <end position="107"/>
    </location>
</feature>
<dbReference type="Gene3D" id="1.10.645.10">
    <property type="entry name" value="Cytochrome-c3 Hydrogenase, chain B"/>
    <property type="match status" value="1"/>
</dbReference>